<evidence type="ECO:0000256" key="1">
    <source>
        <dbReference type="SAM" id="MobiDB-lite"/>
    </source>
</evidence>
<dbReference type="Proteomes" id="UP000799779">
    <property type="component" value="Unassembled WGS sequence"/>
</dbReference>
<evidence type="ECO:0000313" key="2">
    <source>
        <dbReference type="EMBL" id="KAF2002581.1"/>
    </source>
</evidence>
<sequence length="74" mass="7947">MCQSFLVLGEISYTSSVIARIVVSKVDLQGVEEAATAEEEDSDNSSDEAMSSQTAIPTVAHTDAAMQLVRLGWR</sequence>
<feature type="region of interest" description="Disordered" evidence="1">
    <location>
        <begin position="33"/>
        <end position="58"/>
    </location>
</feature>
<gene>
    <name evidence="2" type="ORF">P154DRAFT_520727</name>
</gene>
<proteinExistence type="predicted"/>
<accession>A0A6A5WQV8</accession>
<feature type="compositionally biased region" description="Acidic residues" evidence="1">
    <location>
        <begin position="35"/>
        <end position="46"/>
    </location>
</feature>
<organism evidence="2 3">
    <name type="scientific">Amniculicola lignicola CBS 123094</name>
    <dbReference type="NCBI Taxonomy" id="1392246"/>
    <lineage>
        <taxon>Eukaryota</taxon>
        <taxon>Fungi</taxon>
        <taxon>Dikarya</taxon>
        <taxon>Ascomycota</taxon>
        <taxon>Pezizomycotina</taxon>
        <taxon>Dothideomycetes</taxon>
        <taxon>Pleosporomycetidae</taxon>
        <taxon>Pleosporales</taxon>
        <taxon>Amniculicolaceae</taxon>
        <taxon>Amniculicola</taxon>
    </lineage>
</organism>
<dbReference type="EMBL" id="ML977576">
    <property type="protein sequence ID" value="KAF2002581.1"/>
    <property type="molecule type" value="Genomic_DNA"/>
</dbReference>
<evidence type="ECO:0000313" key="3">
    <source>
        <dbReference type="Proteomes" id="UP000799779"/>
    </source>
</evidence>
<protein>
    <submittedName>
        <fullName evidence="2">Uncharacterized protein</fullName>
    </submittedName>
</protein>
<name>A0A6A5WQV8_9PLEO</name>
<reference evidence="2" key="1">
    <citation type="journal article" date="2020" name="Stud. Mycol.">
        <title>101 Dothideomycetes genomes: a test case for predicting lifestyles and emergence of pathogens.</title>
        <authorList>
            <person name="Haridas S."/>
            <person name="Albert R."/>
            <person name="Binder M."/>
            <person name="Bloem J."/>
            <person name="Labutti K."/>
            <person name="Salamov A."/>
            <person name="Andreopoulos B."/>
            <person name="Baker S."/>
            <person name="Barry K."/>
            <person name="Bills G."/>
            <person name="Bluhm B."/>
            <person name="Cannon C."/>
            <person name="Castanera R."/>
            <person name="Culley D."/>
            <person name="Daum C."/>
            <person name="Ezra D."/>
            <person name="Gonzalez J."/>
            <person name="Henrissat B."/>
            <person name="Kuo A."/>
            <person name="Liang C."/>
            <person name="Lipzen A."/>
            <person name="Lutzoni F."/>
            <person name="Magnuson J."/>
            <person name="Mondo S."/>
            <person name="Nolan M."/>
            <person name="Ohm R."/>
            <person name="Pangilinan J."/>
            <person name="Park H.-J."/>
            <person name="Ramirez L."/>
            <person name="Alfaro M."/>
            <person name="Sun H."/>
            <person name="Tritt A."/>
            <person name="Yoshinaga Y."/>
            <person name="Zwiers L.-H."/>
            <person name="Turgeon B."/>
            <person name="Goodwin S."/>
            <person name="Spatafora J."/>
            <person name="Crous P."/>
            <person name="Grigoriev I."/>
        </authorList>
    </citation>
    <scope>NUCLEOTIDE SEQUENCE</scope>
    <source>
        <strain evidence="2">CBS 123094</strain>
    </source>
</reference>
<keyword evidence="3" id="KW-1185">Reference proteome</keyword>
<dbReference type="AlphaFoldDB" id="A0A6A5WQV8"/>